<dbReference type="EMBL" id="JXTB01000105">
    <property type="protein sequence ID" value="PON63316.1"/>
    <property type="molecule type" value="Genomic_DNA"/>
</dbReference>
<comment type="caution">
    <text evidence="8">The sequence shown here is derived from an EMBL/GenBank/DDBJ whole genome shotgun (WGS) entry which is preliminary data.</text>
</comment>
<dbReference type="GO" id="GO:0005524">
    <property type="term" value="F:ATP binding"/>
    <property type="evidence" value="ECO:0007669"/>
    <property type="project" value="UniProtKB-KW"/>
</dbReference>
<evidence type="ECO:0000313" key="8">
    <source>
        <dbReference type="EMBL" id="PON63316.1"/>
    </source>
</evidence>
<evidence type="ECO:0000259" key="6">
    <source>
        <dbReference type="Pfam" id="PF18052"/>
    </source>
</evidence>
<dbReference type="InterPro" id="IPR056789">
    <property type="entry name" value="LRR_R13L1-DRL21"/>
</dbReference>
<evidence type="ECO:0000313" key="9">
    <source>
        <dbReference type="Proteomes" id="UP000237105"/>
    </source>
</evidence>
<dbReference type="OrthoDB" id="1928346at2759"/>
<dbReference type="Gene3D" id="1.20.5.4130">
    <property type="match status" value="1"/>
</dbReference>
<protein>
    <submittedName>
        <fullName evidence="8">LRR domain containing protein</fullName>
    </submittedName>
</protein>
<keyword evidence="9" id="KW-1185">Reference proteome</keyword>
<accession>A0A2P5CQN3</accession>
<evidence type="ECO:0000259" key="7">
    <source>
        <dbReference type="Pfam" id="PF25019"/>
    </source>
</evidence>
<keyword evidence="3" id="KW-0547">Nucleotide-binding</keyword>
<evidence type="ECO:0000256" key="1">
    <source>
        <dbReference type="ARBA" id="ARBA00022614"/>
    </source>
</evidence>
<dbReference type="Pfam" id="PF25019">
    <property type="entry name" value="LRR_R13L1-DRL21"/>
    <property type="match status" value="1"/>
</dbReference>
<dbReference type="PANTHER" id="PTHR36766:SF48">
    <property type="entry name" value="DISEASE RESISTANCE PROTEIN RGA3"/>
    <property type="match status" value="1"/>
</dbReference>
<dbReference type="SUPFAM" id="SSF52058">
    <property type="entry name" value="L domain-like"/>
    <property type="match status" value="2"/>
</dbReference>
<dbReference type="InterPro" id="IPR032675">
    <property type="entry name" value="LRR_dom_sf"/>
</dbReference>
<dbReference type="GO" id="GO:0006952">
    <property type="term" value="P:defense response"/>
    <property type="evidence" value="ECO:0007669"/>
    <property type="project" value="UniProtKB-KW"/>
</dbReference>
<dbReference type="Proteomes" id="UP000237105">
    <property type="component" value="Unassembled WGS sequence"/>
</dbReference>
<sequence>MAEAFLRVLLENLNSLIQRKIGSLLGVEKQMEKFSSTLSTMCSVLEDAEERQLGDRVIKDWLKKLSDVSSELDDILDDCETEAFRLEYQGQDDRWTQKRLDQIANERMKFHLREVAGERQRPQIRQSRQTSSVITQPHVYGREEDQERIVGNEILGNVVNITLSNCRNCSELPPFWKLTSLRDLSISGMNSVRYIDNESHDGDFRRGLGCLERLNIVDLPNLERFSRQEGKEVFPCLSTLYAKNCKKLTLVGQVFPCLKSLHIEDLPNMELSMQDGKEMFPCLSRLYVDKCPKLALPVLGSIKELQVYESNEMVLNSISNLPGLTQLHISDNANMTSFPECMLRNLTSLQSLTIDRLPNLEVLPTDMLIGLSALEALDISFCNELKCLPEGIFSGSAPIKRIRIMGCRKMKLLPESFRGLTMLQSLELIDCSELEGFPTGLNNLISLKNLTMLGLEMGASGRNASVYALHAVHKLVALPGALQHIPSLESMRVSYFLGLASLPDWLGNLATLKELCVEGCPDLAYIPSSIKNLTNLRKLKIESCPKLEKRFENEAGEDWQKIAHIPDVYIGPSRSSSLLYAFKWWSSVATGRTDEHQNVAFSNNAHVKVFNNKEEAGLEDYLA</sequence>
<evidence type="ECO:0000256" key="5">
    <source>
        <dbReference type="ARBA" id="ARBA00022840"/>
    </source>
</evidence>
<dbReference type="Gene3D" id="3.80.10.10">
    <property type="entry name" value="Ribonuclease Inhibitor"/>
    <property type="match status" value="4"/>
</dbReference>
<evidence type="ECO:0000256" key="2">
    <source>
        <dbReference type="ARBA" id="ARBA00022737"/>
    </source>
</evidence>
<keyword evidence="1" id="KW-0433">Leucine-rich repeat</keyword>
<dbReference type="InterPro" id="IPR038005">
    <property type="entry name" value="RX-like_CC"/>
</dbReference>
<organism evidence="8 9">
    <name type="scientific">Parasponia andersonii</name>
    <name type="common">Sponia andersonii</name>
    <dbReference type="NCBI Taxonomy" id="3476"/>
    <lineage>
        <taxon>Eukaryota</taxon>
        <taxon>Viridiplantae</taxon>
        <taxon>Streptophyta</taxon>
        <taxon>Embryophyta</taxon>
        <taxon>Tracheophyta</taxon>
        <taxon>Spermatophyta</taxon>
        <taxon>Magnoliopsida</taxon>
        <taxon>eudicotyledons</taxon>
        <taxon>Gunneridae</taxon>
        <taxon>Pentapetalae</taxon>
        <taxon>rosids</taxon>
        <taxon>fabids</taxon>
        <taxon>Rosales</taxon>
        <taxon>Cannabaceae</taxon>
        <taxon>Parasponia</taxon>
    </lineage>
</organism>
<dbReference type="Pfam" id="PF18052">
    <property type="entry name" value="Rx_N"/>
    <property type="match status" value="1"/>
</dbReference>
<keyword evidence="5" id="KW-0067">ATP-binding</keyword>
<dbReference type="CDD" id="cd14798">
    <property type="entry name" value="RX-CC_like"/>
    <property type="match status" value="1"/>
</dbReference>
<keyword evidence="4" id="KW-0611">Plant defense</keyword>
<feature type="domain" description="R13L1/DRL21-like LRR repeat region" evidence="7">
    <location>
        <begin position="151"/>
        <end position="189"/>
    </location>
</feature>
<dbReference type="InterPro" id="IPR041118">
    <property type="entry name" value="Rx_N"/>
</dbReference>
<dbReference type="AlphaFoldDB" id="A0A2P5CQN3"/>
<feature type="domain" description="Disease resistance N-terminal" evidence="6">
    <location>
        <begin position="5"/>
        <end position="91"/>
    </location>
</feature>
<name>A0A2P5CQN3_PARAD</name>
<reference evidence="9" key="1">
    <citation type="submission" date="2016-06" db="EMBL/GenBank/DDBJ databases">
        <title>Parallel loss of symbiosis genes in relatives of nitrogen-fixing non-legume Parasponia.</title>
        <authorList>
            <person name="Van Velzen R."/>
            <person name="Holmer R."/>
            <person name="Bu F."/>
            <person name="Rutten L."/>
            <person name="Van Zeijl A."/>
            <person name="Liu W."/>
            <person name="Santuari L."/>
            <person name="Cao Q."/>
            <person name="Sharma T."/>
            <person name="Shen D."/>
            <person name="Roswanjaya Y."/>
            <person name="Wardhani T."/>
            <person name="Kalhor M.S."/>
            <person name="Jansen J."/>
            <person name="Van den Hoogen J."/>
            <person name="Gungor B."/>
            <person name="Hartog M."/>
            <person name="Hontelez J."/>
            <person name="Verver J."/>
            <person name="Yang W.-C."/>
            <person name="Schijlen E."/>
            <person name="Repin R."/>
            <person name="Schilthuizen M."/>
            <person name="Schranz E."/>
            <person name="Heidstra R."/>
            <person name="Miyata K."/>
            <person name="Fedorova E."/>
            <person name="Kohlen W."/>
            <person name="Bisseling T."/>
            <person name="Smit S."/>
            <person name="Geurts R."/>
        </authorList>
    </citation>
    <scope>NUCLEOTIDE SEQUENCE [LARGE SCALE GENOMIC DNA]</scope>
    <source>
        <strain evidence="9">cv. WU1-14</strain>
    </source>
</reference>
<dbReference type="PANTHER" id="PTHR36766">
    <property type="entry name" value="PLANT BROAD-SPECTRUM MILDEW RESISTANCE PROTEIN RPW8"/>
    <property type="match status" value="1"/>
</dbReference>
<gene>
    <name evidence="8" type="ORF">PanWU01x14_132260</name>
</gene>
<evidence type="ECO:0000256" key="3">
    <source>
        <dbReference type="ARBA" id="ARBA00022741"/>
    </source>
</evidence>
<proteinExistence type="predicted"/>
<keyword evidence="2" id="KW-0677">Repeat</keyword>
<evidence type="ECO:0000256" key="4">
    <source>
        <dbReference type="ARBA" id="ARBA00022821"/>
    </source>
</evidence>